<evidence type="ECO:0000313" key="4">
    <source>
        <dbReference type="Proteomes" id="UP001147700"/>
    </source>
</evidence>
<keyword evidence="4" id="KW-1185">Reference proteome</keyword>
<organism evidence="3 4">
    <name type="scientific">Solirubrobacter deserti</name>
    <dbReference type="NCBI Taxonomy" id="2282478"/>
    <lineage>
        <taxon>Bacteria</taxon>
        <taxon>Bacillati</taxon>
        <taxon>Actinomycetota</taxon>
        <taxon>Thermoleophilia</taxon>
        <taxon>Solirubrobacterales</taxon>
        <taxon>Solirubrobacteraceae</taxon>
        <taxon>Solirubrobacter</taxon>
    </lineage>
</organism>
<accession>A0ABT4RCL8</accession>
<dbReference type="SUPFAM" id="SSF52402">
    <property type="entry name" value="Adenine nucleotide alpha hydrolases-like"/>
    <property type="match status" value="2"/>
</dbReference>
<dbReference type="PANTHER" id="PTHR46268">
    <property type="entry name" value="STRESS RESPONSE PROTEIN NHAX"/>
    <property type="match status" value="1"/>
</dbReference>
<dbReference type="CDD" id="cd00293">
    <property type="entry name" value="USP-like"/>
    <property type="match status" value="1"/>
</dbReference>
<dbReference type="InterPro" id="IPR006015">
    <property type="entry name" value="Universal_stress_UspA"/>
</dbReference>
<dbReference type="PANTHER" id="PTHR46268:SF6">
    <property type="entry name" value="UNIVERSAL STRESS PROTEIN UP12"/>
    <property type="match status" value="1"/>
</dbReference>
<comment type="similarity">
    <text evidence="1">Belongs to the universal stress protein A family.</text>
</comment>
<comment type="caution">
    <text evidence="3">The sequence shown here is derived from an EMBL/GenBank/DDBJ whole genome shotgun (WGS) entry which is preliminary data.</text>
</comment>
<feature type="domain" description="UspA" evidence="2">
    <location>
        <begin position="8"/>
        <end position="150"/>
    </location>
</feature>
<dbReference type="Proteomes" id="UP001147700">
    <property type="component" value="Unassembled WGS sequence"/>
</dbReference>
<sequence>MAAAQLAIAYDGSPSAVTAVRVAGALLAGAKATIVTVPEPPPQPVRGASRFLMNVPSGTLERALEEIAAQAVQEARTIAAEGVGHAAGLDAEPLVTKPHTPAWEALLDAARGADALVCGARGRSELARTVLGSTSTSLLHHAELPLLVIPDDCEPADGPVLIAYDGSPAADRAIDLAGRLLAGRAAVVVHVYESQYRDSRAVRALAHGEVKEIVQALDEALTDEAGATTEQGVVRARAAGLDATGETIEASQGVWRTISALARDRDAGLVVTGSRGQGGARSVLLGSVSSGLVHHAEAPVLVGHADQ</sequence>
<protein>
    <submittedName>
        <fullName evidence="3">Universal stress protein</fullName>
    </submittedName>
</protein>
<reference evidence="3" key="1">
    <citation type="submission" date="2022-10" db="EMBL/GenBank/DDBJ databases">
        <title>The WGS of Solirubrobacter sp. CPCC 204708.</title>
        <authorList>
            <person name="Jiang Z."/>
        </authorList>
    </citation>
    <scope>NUCLEOTIDE SEQUENCE</scope>
    <source>
        <strain evidence="3">CPCC 204708</strain>
    </source>
</reference>
<evidence type="ECO:0000313" key="3">
    <source>
        <dbReference type="EMBL" id="MDA0136290.1"/>
    </source>
</evidence>
<gene>
    <name evidence="3" type="ORF">OJ962_02190</name>
</gene>
<dbReference type="Pfam" id="PF00582">
    <property type="entry name" value="Usp"/>
    <property type="match status" value="2"/>
</dbReference>
<evidence type="ECO:0000259" key="2">
    <source>
        <dbReference type="Pfam" id="PF00582"/>
    </source>
</evidence>
<evidence type="ECO:0000256" key="1">
    <source>
        <dbReference type="ARBA" id="ARBA00008791"/>
    </source>
</evidence>
<name>A0ABT4RCL8_9ACTN</name>
<dbReference type="InterPro" id="IPR014729">
    <property type="entry name" value="Rossmann-like_a/b/a_fold"/>
</dbReference>
<dbReference type="EMBL" id="JAPCID010000002">
    <property type="protein sequence ID" value="MDA0136290.1"/>
    <property type="molecule type" value="Genomic_DNA"/>
</dbReference>
<dbReference type="RefSeq" id="WP_202953221.1">
    <property type="nucleotide sequence ID" value="NZ_JAPCID010000002.1"/>
</dbReference>
<dbReference type="InterPro" id="IPR006016">
    <property type="entry name" value="UspA"/>
</dbReference>
<dbReference type="Gene3D" id="3.40.50.620">
    <property type="entry name" value="HUPs"/>
    <property type="match status" value="2"/>
</dbReference>
<proteinExistence type="inferred from homology"/>
<dbReference type="PRINTS" id="PR01438">
    <property type="entry name" value="UNVRSLSTRESS"/>
</dbReference>
<feature type="domain" description="UspA" evidence="2">
    <location>
        <begin position="159"/>
        <end position="302"/>
    </location>
</feature>